<gene>
    <name evidence="2" type="ORF">CFS9_20830</name>
</gene>
<dbReference type="InterPro" id="IPR010982">
    <property type="entry name" value="Lambda_DNA-bd_dom_sf"/>
</dbReference>
<organism evidence="2">
    <name type="scientific">Flavobacterium sp. CFS9</name>
    <dbReference type="NCBI Taxonomy" id="3143118"/>
    <lineage>
        <taxon>Bacteria</taxon>
        <taxon>Pseudomonadati</taxon>
        <taxon>Bacteroidota</taxon>
        <taxon>Flavobacteriia</taxon>
        <taxon>Flavobacteriales</taxon>
        <taxon>Flavobacteriaceae</taxon>
        <taxon>Flavobacterium</taxon>
    </lineage>
</organism>
<dbReference type="RefSeq" id="WP_369618481.1">
    <property type="nucleotide sequence ID" value="NZ_AP031573.1"/>
</dbReference>
<dbReference type="AlphaFoldDB" id="A0AAT9H1T1"/>
<reference evidence="2" key="1">
    <citation type="submission" date="2024-05" db="EMBL/GenBank/DDBJ databases">
        <title>Whole-Genome Sequence of CFS9, a Potential Fish Probiotic Isolated from the Body Surface of Silurus asotus.</title>
        <authorList>
            <person name="Kojima M."/>
            <person name="Tobioka K."/>
            <person name="Yokota K."/>
            <person name="Nakatani H."/>
            <person name="Hori K."/>
            <person name="Tamaru Y."/>
            <person name="Okazaki F."/>
        </authorList>
    </citation>
    <scope>NUCLEOTIDE SEQUENCE</scope>
    <source>
        <strain evidence="2">CFS9</strain>
    </source>
</reference>
<dbReference type="CDD" id="cd00093">
    <property type="entry name" value="HTH_XRE"/>
    <property type="match status" value="1"/>
</dbReference>
<dbReference type="SUPFAM" id="SSF47413">
    <property type="entry name" value="lambda repressor-like DNA-binding domains"/>
    <property type="match status" value="1"/>
</dbReference>
<dbReference type="Pfam" id="PF01381">
    <property type="entry name" value="HTH_3"/>
    <property type="match status" value="1"/>
</dbReference>
<dbReference type="PROSITE" id="PS50943">
    <property type="entry name" value="HTH_CROC1"/>
    <property type="match status" value="1"/>
</dbReference>
<accession>A0AAT9H1T1</accession>
<dbReference type="Gene3D" id="1.10.260.40">
    <property type="entry name" value="lambda repressor-like DNA-binding domains"/>
    <property type="match status" value="1"/>
</dbReference>
<evidence type="ECO:0000313" key="2">
    <source>
        <dbReference type="EMBL" id="BFM43442.1"/>
    </source>
</evidence>
<feature type="domain" description="HTH cro/C1-type" evidence="1">
    <location>
        <begin position="21"/>
        <end position="73"/>
    </location>
</feature>
<dbReference type="InterPro" id="IPR001387">
    <property type="entry name" value="Cro/C1-type_HTH"/>
</dbReference>
<protein>
    <submittedName>
        <fullName evidence="2">Helix-turn-helix transcriptional regulator</fullName>
    </submittedName>
</protein>
<evidence type="ECO:0000259" key="1">
    <source>
        <dbReference type="PROSITE" id="PS50943"/>
    </source>
</evidence>
<dbReference type="GO" id="GO:0003677">
    <property type="term" value="F:DNA binding"/>
    <property type="evidence" value="ECO:0007669"/>
    <property type="project" value="InterPro"/>
</dbReference>
<sequence>MKNYSINKIPSQVQSELAGRFKKFRKSKKIAQSELANKSGVSLGSIKRFEQTGQISLESLLKLAHLFDRLEDFNSIFKIDADLKEIEKLFKL</sequence>
<dbReference type="SMART" id="SM00530">
    <property type="entry name" value="HTH_XRE"/>
    <property type="match status" value="1"/>
</dbReference>
<proteinExistence type="predicted"/>
<name>A0AAT9H1T1_9FLAO</name>
<dbReference type="EMBL" id="AP031573">
    <property type="protein sequence ID" value="BFM43442.1"/>
    <property type="molecule type" value="Genomic_DNA"/>
</dbReference>